<dbReference type="InterPro" id="IPR041633">
    <property type="entry name" value="Polbeta"/>
</dbReference>
<evidence type="ECO:0000259" key="1">
    <source>
        <dbReference type="Pfam" id="PF18765"/>
    </source>
</evidence>
<reference evidence="2 3" key="2">
    <citation type="journal article" date="2011" name="Stand. Genomic Sci.">
        <title>Complete genome sequence of Tolumonas auensis type strain (TA 4).</title>
        <authorList>
            <person name="Chertkov O."/>
            <person name="Copeland A."/>
            <person name="Lucas S."/>
            <person name="Lapidus A."/>
            <person name="Berry K.W."/>
            <person name="Detter J.C."/>
            <person name="Del Rio T.G."/>
            <person name="Hammon N."/>
            <person name="Dalin E."/>
            <person name="Tice H."/>
            <person name="Pitluck S."/>
            <person name="Richardson P."/>
            <person name="Bruce D."/>
            <person name="Goodwin L."/>
            <person name="Han C."/>
            <person name="Tapia R."/>
            <person name="Saunders E."/>
            <person name="Schmutz J."/>
            <person name="Brettin T."/>
            <person name="Larimer F."/>
            <person name="Land M."/>
            <person name="Hauser L."/>
            <person name="Spring S."/>
            <person name="Rohde M."/>
            <person name="Kyrpides N.C."/>
            <person name="Ivanova N."/>
            <person name="Goker M."/>
            <person name="Beller H.R."/>
            <person name="Klenk H.P."/>
            <person name="Woyke T."/>
        </authorList>
    </citation>
    <scope>NUCLEOTIDE SEQUENCE [LARGE SCALE GENOMIC DNA]</scope>
    <source>
        <strain evidence="3">DSM 9187 / TA4</strain>
    </source>
</reference>
<dbReference type="CDD" id="cd05403">
    <property type="entry name" value="NT_KNTase_like"/>
    <property type="match status" value="1"/>
</dbReference>
<dbReference type="Pfam" id="PF18765">
    <property type="entry name" value="Polbeta"/>
    <property type="match status" value="1"/>
</dbReference>
<evidence type="ECO:0000313" key="3">
    <source>
        <dbReference type="Proteomes" id="UP000009073"/>
    </source>
</evidence>
<dbReference type="AlphaFoldDB" id="C4L7P0"/>
<dbReference type="HOGENOM" id="CLU_130257_5_1_6"/>
<name>C4L7P0_TOLAT</name>
<dbReference type="Gene3D" id="3.30.460.10">
    <property type="entry name" value="Beta Polymerase, domain 2"/>
    <property type="match status" value="1"/>
</dbReference>
<keyword evidence="3" id="KW-1185">Reference proteome</keyword>
<dbReference type="SUPFAM" id="SSF81301">
    <property type="entry name" value="Nucleotidyltransferase"/>
    <property type="match status" value="1"/>
</dbReference>
<dbReference type="InterPro" id="IPR043519">
    <property type="entry name" value="NT_sf"/>
</dbReference>
<dbReference type="EMBL" id="CP001616">
    <property type="protein sequence ID" value="ACQ93656.1"/>
    <property type="molecule type" value="Genomic_DNA"/>
</dbReference>
<dbReference type="PANTHER" id="PTHR43852:SF2">
    <property type="entry name" value="PROTEIN ADENYLYLTRANSFERASE MNTA"/>
    <property type="match status" value="1"/>
</dbReference>
<evidence type="ECO:0000313" key="2">
    <source>
        <dbReference type="EMBL" id="ACQ93656.1"/>
    </source>
</evidence>
<organism evidence="2 3">
    <name type="scientific">Tolumonas auensis (strain DSM 9187 / NBRC 110442 / TA 4)</name>
    <dbReference type="NCBI Taxonomy" id="595494"/>
    <lineage>
        <taxon>Bacteria</taxon>
        <taxon>Pseudomonadati</taxon>
        <taxon>Pseudomonadota</taxon>
        <taxon>Gammaproteobacteria</taxon>
        <taxon>Aeromonadales</taxon>
        <taxon>Aeromonadaceae</taxon>
        <taxon>Tolumonas</taxon>
    </lineage>
</organism>
<dbReference type="RefSeq" id="WP_015879124.1">
    <property type="nucleotide sequence ID" value="NC_012691.1"/>
</dbReference>
<protein>
    <submittedName>
        <fullName evidence="2">DNA polymerase beta domain protein region</fullName>
    </submittedName>
</protein>
<gene>
    <name evidence="2" type="ordered locus">Tola_2057</name>
</gene>
<reference evidence="3" key="1">
    <citation type="submission" date="2009-05" db="EMBL/GenBank/DDBJ databases">
        <title>Complete sequence of Tolumonas auensis DSM 9187.</title>
        <authorList>
            <consortium name="US DOE Joint Genome Institute"/>
            <person name="Lucas S."/>
            <person name="Copeland A."/>
            <person name="Lapidus A."/>
            <person name="Glavina del Rio T."/>
            <person name="Tice H."/>
            <person name="Bruce D."/>
            <person name="Goodwin L."/>
            <person name="Pitluck S."/>
            <person name="Chertkov O."/>
            <person name="Brettin T."/>
            <person name="Detter J.C."/>
            <person name="Han C."/>
            <person name="Larimer F."/>
            <person name="Land M."/>
            <person name="Hauser L."/>
            <person name="Kyrpides N."/>
            <person name="Mikhailova N."/>
            <person name="Spring S."/>
            <person name="Beller H."/>
        </authorList>
    </citation>
    <scope>NUCLEOTIDE SEQUENCE [LARGE SCALE GENOMIC DNA]</scope>
    <source>
        <strain evidence="3">DSM 9187 / TA4</strain>
    </source>
</reference>
<dbReference type="STRING" id="595494.Tola_2057"/>
<sequence>MKTDEKYGLPIQVVEQLKHIFRSEPRISKVILFGSRAKGNYRNGSDIDLCIEANALTLFDLLKLSDVIEELYLPWKVDLVLMHTIDNPELLKHIQRVGLEFFSSVDEIDETL</sequence>
<dbReference type="KEGG" id="tau:Tola_2057"/>
<dbReference type="OrthoDB" id="9803106at2"/>
<proteinExistence type="predicted"/>
<dbReference type="InterPro" id="IPR052930">
    <property type="entry name" value="TA_antitoxin_MntA"/>
</dbReference>
<accession>C4L7P0</accession>
<dbReference type="eggNOG" id="COG1669">
    <property type="taxonomic scope" value="Bacteria"/>
</dbReference>
<feature type="domain" description="Polymerase beta nucleotidyltransferase" evidence="1">
    <location>
        <begin position="15"/>
        <end position="103"/>
    </location>
</feature>
<dbReference type="Proteomes" id="UP000009073">
    <property type="component" value="Chromosome"/>
</dbReference>
<dbReference type="PANTHER" id="PTHR43852">
    <property type="entry name" value="NUCLEOTIDYLTRANSFERASE"/>
    <property type="match status" value="1"/>
</dbReference>